<dbReference type="PANTHER" id="PTHR36509">
    <property type="entry name" value="BLL3101 PROTEIN"/>
    <property type="match status" value="1"/>
</dbReference>
<comment type="caution">
    <text evidence="2">The sequence shown here is derived from an EMBL/GenBank/DDBJ whole genome shotgun (WGS) entry which is preliminary data.</text>
</comment>
<evidence type="ECO:0000259" key="1">
    <source>
        <dbReference type="Pfam" id="PF06742"/>
    </source>
</evidence>
<dbReference type="Proteomes" id="UP001268651">
    <property type="component" value="Unassembled WGS sequence"/>
</dbReference>
<dbReference type="Gene3D" id="2.60.120.600">
    <property type="entry name" value="Domain of unknown function DUF1214, C-terminal domain"/>
    <property type="match status" value="1"/>
</dbReference>
<dbReference type="InterPro" id="IPR010621">
    <property type="entry name" value="DUF1214"/>
</dbReference>
<feature type="domain" description="DUF1214" evidence="1">
    <location>
        <begin position="104"/>
        <end position="212"/>
    </location>
</feature>
<sequence length="228" mass="25530">MILFAAIRAYSDDKPLLDELKTIGFESGGTFDLNQFSPAAQDLIKKVPANVQSLFTKMTENPPVENLQNGWNVITAGLGEYGTEYFLRAYVTKIGYGANQPQDAIYPNSAVDSDGNKYNGSNKYVLHFDADHLPPVNGFWSLTLYDKKGFLVDNAIDRYNLGGMKDLTYNEDGSLDILIQADAPEKLTSNWLPSPQAGEEFELTFRMYYPKKVVLDRTYIMPGVKKVN</sequence>
<name>A0ABU3U9E3_9FLAO</name>
<dbReference type="RefSeq" id="WP_316663131.1">
    <property type="nucleotide sequence ID" value="NZ_JAWHTF010000008.1"/>
</dbReference>
<evidence type="ECO:0000313" key="3">
    <source>
        <dbReference type="Proteomes" id="UP001268651"/>
    </source>
</evidence>
<proteinExistence type="predicted"/>
<dbReference type="Pfam" id="PF06742">
    <property type="entry name" value="DUF1214"/>
    <property type="match status" value="1"/>
</dbReference>
<dbReference type="PANTHER" id="PTHR36509:SF2">
    <property type="entry name" value="BLL3101 PROTEIN"/>
    <property type="match status" value="1"/>
</dbReference>
<evidence type="ECO:0000313" key="2">
    <source>
        <dbReference type="EMBL" id="MDU8887033.1"/>
    </source>
</evidence>
<accession>A0ABU3U9E3</accession>
<keyword evidence="3" id="KW-1185">Reference proteome</keyword>
<dbReference type="SUPFAM" id="SSF160935">
    <property type="entry name" value="VPA0735-like"/>
    <property type="match status" value="1"/>
</dbReference>
<protein>
    <submittedName>
        <fullName evidence="2">DUF1214 domain-containing protein</fullName>
    </submittedName>
</protein>
<dbReference type="EMBL" id="JAWHTF010000008">
    <property type="protein sequence ID" value="MDU8887033.1"/>
    <property type="molecule type" value="Genomic_DNA"/>
</dbReference>
<reference evidence="2 3" key="1">
    <citation type="submission" date="2023-10" db="EMBL/GenBank/DDBJ databases">
        <title>Marimonas sp. nov. isolated from tidal mud flat.</title>
        <authorList>
            <person name="Jaincy N.J."/>
            <person name="Srinivasan S."/>
            <person name="Lee S.-S."/>
        </authorList>
    </citation>
    <scope>NUCLEOTIDE SEQUENCE [LARGE SCALE GENOMIC DNA]</scope>
    <source>
        <strain evidence="2 3">MJ-SS3</strain>
    </source>
</reference>
<organism evidence="2 3">
    <name type="scientific">Gilvirhabdus luticola</name>
    <dbReference type="NCBI Taxonomy" id="3079858"/>
    <lineage>
        <taxon>Bacteria</taxon>
        <taxon>Pseudomonadati</taxon>
        <taxon>Bacteroidota</taxon>
        <taxon>Flavobacteriia</taxon>
        <taxon>Flavobacteriales</taxon>
        <taxon>Flavobacteriaceae</taxon>
        <taxon>Gilvirhabdus</taxon>
    </lineage>
</organism>
<gene>
    <name evidence="2" type="ORF">RXV94_12760</name>
</gene>
<dbReference type="InterPro" id="IPR037049">
    <property type="entry name" value="DUF1214_C_sf"/>
</dbReference>